<dbReference type="PATRIC" id="fig|1263870.3.peg.3591"/>
<sequence>MALRFSRGMFCWLSVLVWAVVFGSSSPAQNRDDAVSNPTAGTVTAEPARFLNEVSSNAVVFPTTTKNRLGWRMVVRVASSLTADTMRVEMSFSTTGGPTTADLNLELRLTPSTTGHSPPQSSLRASVPFRIPEGTSQTRLARHLPKSSFGNFYVVEILEGGRPVPGCRSSVGDPITYRDSAMYVNQNLQMRFNALWVRSDVDDSTRPQSLKTWALSHGGYPYHSTASPDEWMQMIESGYGGDTSSNFAAVGLDTLPLDWRAYQPYDAVLMHGEDWRSLSEKSPAAATALRQWVQLGGVLILRGVNAEDVEALPAERYQTASRESLAEASIQVQQTAAHYDAMADPNSELYSREMSYIVSTTESRAQWDEWFPEAAKELRQSLRDYPTTLASQENGVQGRAEVAGTIIYLGTPEKAAPEKGSGTVSEERATEPGIETLQWAAALELMGWKHSRLIRSGADPILGSQRFFQWVIPGVSQPPVYTFMGLLGVFVVLVGPVAYRKTAKAGRSYLMFAIAPVLAIATTVALLGYGVVADGFGTRARIRQITWVDGATGEGGTRSRSTYFAGIRPSQGLTFPGDSEVTLYPDNQTRGWEARVDDRFESRGLVTATEDALVFNRDFLPSRQQRQFVVHRPVSRWGQVRIGENLSDEPLPVVLSPTAANSNNPANVALDEEKLTGPASVVVHCDANTPLREIIICDPERRYYFAEFVDAGASTIAVQITKKHASERLGEMYKRQWLISTVVQRRETNSAFNRSIENEMSDLVSERLNQIDSVVKPTDGVFEFELQQRLQLQSDLPPNSFLALADIDDDAVAIEGTQVTDSIHYVMGSLP</sequence>
<organism evidence="3 4">
    <name type="scientific">Rhodopirellula sallentina SM41</name>
    <dbReference type="NCBI Taxonomy" id="1263870"/>
    <lineage>
        <taxon>Bacteria</taxon>
        <taxon>Pseudomonadati</taxon>
        <taxon>Planctomycetota</taxon>
        <taxon>Planctomycetia</taxon>
        <taxon>Pirellulales</taxon>
        <taxon>Pirellulaceae</taxon>
        <taxon>Rhodopirellula</taxon>
    </lineage>
</organism>
<feature type="signal peptide" evidence="2">
    <location>
        <begin position="1"/>
        <end position="30"/>
    </location>
</feature>
<keyword evidence="1" id="KW-1133">Transmembrane helix</keyword>
<feature type="transmembrane region" description="Helical" evidence="1">
    <location>
        <begin position="511"/>
        <end position="532"/>
    </location>
</feature>
<comment type="caution">
    <text evidence="3">The sequence shown here is derived from an EMBL/GenBank/DDBJ whole genome shotgun (WGS) entry which is preliminary data.</text>
</comment>
<evidence type="ECO:0000313" key="3">
    <source>
        <dbReference type="EMBL" id="EMI55173.1"/>
    </source>
</evidence>
<keyword evidence="1" id="KW-0812">Transmembrane</keyword>
<keyword evidence="4" id="KW-1185">Reference proteome</keyword>
<evidence type="ECO:0000256" key="2">
    <source>
        <dbReference type="SAM" id="SignalP"/>
    </source>
</evidence>
<dbReference type="EMBL" id="ANOH01000226">
    <property type="protein sequence ID" value="EMI55173.1"/>
    <property type="molecule type" value="Genomic_DNA"/>
</dbReference>
<accession>M5UGN3</accession>
<dbReference type="RefSeq" id="WP_008680456.1">
    <property type="nucleotide sequence ID" value="NZ_ANOH01000226.1"/>
</dbReference>
<keyword evidence="2" id="KW-0732">Signal</keyword>
<feature type="chain" id="PRO_5004073080" evidence="2">
    <location>
        <begin position="31"/>
        <end position="831"/>
    </location>
</feature>
<proteinExistence type="predicted"/>
<dbReference type="OrthoDB" id="269524at2"/>
<keyword evidence="1" id="KW-0472">Membrane</keyword>
<evidence type="ECO:0000313" key="4">
    <source>
        <dbReference type="Proteomes" id="UP000011885"/>
    </source>
</evidence>
<dbReference type="Proteomes" id="UP000011885">
    <property type="component" value="Unassembled WGS sequence"/>
</dbReference>
<protein>
    <submittedName>
        <fullName evidence="3">Signal peptide protein</fullName>
    </submittedName>
</protein>
<feature type="transmembrane region" description="Helical" evidence="1">
    <location>
        <begin position="480"/>
        <end position="499"/>
    </location>
</feature>
<gene>
    <name evidence="3" type="ORF">RSSM_03378</name>
</gene>
<evidence type="ECO:0000256" key="1">
    <source>
        <dbReference type="SAM" id="Phobius"/>
    </source>
</evidence>
<name>M5UGN3_9BACT</name>
<reference evidence="3 4" key="1">
    <citation type="journal article" date="2013" name="Mar. Genomics">
        <title>Expression of sulfatases in Rhodopirellula baltica and the diversity of sulfatases in the genus Rhodopirellula.</title>
        <authorList>
            <person name="Wegner C.E."/>
            <person name="Richter-Heitmann T."/>
            <person name="Klindworth A."/>
            <person name="Klockow C."/>
            <person name="Richter M."/>
            <person name="Achstetter T."/>
            <person name="Glockner F.O."/>
            <person name="Harder J."/>
        </authorList>
    </citation>
    <scope>NUCLEOTIDE SEQUENCE [LARGE SCALE GENOMIC DNA]</scope>
    <source>
        <strain evidence="3 4">SM41</strain>
    </source>
</reference>
<dbReference type="AlphaFoldDB" id="M5UGN3"/>